<name>K0J016_AMPXN</name>
<comment type="subcellular location">
    <subcellularLocation>
        <location evidence="1">Cell envelope</location>
    </subcellularLocation>
</comment>
<gene>
    <name evidence="5" type="ordered locus">AXY_04100</name>
</gene>
<feature type="domain" description="Periplasmic binding protein" evidence="4">
    <location>
        <begin position="49"/>
        <end position="303"/>
    </location>
</feature>
<dbReference type="GO" id="GO:0030246">
    <property type="term" value="F:carbohydrate binding"/>
    <property type="evidence" value="ECO:0007669"/>
    <property type="project" value="UniProtKB-ARBA"/>
</dbReference>
<dbReference type="PATRIC" id="fig|698758.3.peg.412"/>
<dbReference type="PANTHER" id="PTHR46847">
    <property type="entry name" value="D-ALLOSE-BINDING PERIPLASMIC PROTEIN-RELATED"/>
    <property type="match status" value="1"/>
</dbReference>
<sequence>MRKNVIAFIIFLFVILGYFTITSLARVVRSDWQEPLPINQADQKYRLVLITQDIDTPFWESVIEGAKEQAEKDQAMLEVLGNYGSNEEAFLQNLELAIHSKVDGIIIQGLDTDEFKELTKIKAAFYSIPIITIAIDVPMEESLRRTYVGSNHYESGVKLAEQLVEDMGEVGKVVLFYDQEQYFYQLERQAGIESVLKKYPEITIVPVETIDQKEDITSTTQDLLNQHPDVDGFIAIKSTIASGMVEEISRRRQVESLAIYTFDDHDDLEQLLIDGKLDAVIKQSPQEMGRLSVQLVIEWLNGETVPLDFDGYLTEIELVKATDFDE</sequence>
<keyword evidence="3" id="KW-0732">Signal</keyword>
<evidence type="ECO:0000256" key="3">
    <source>
        <dbReference type="ARBA" id="ARBA00022729"/>
    </source>
</evidence>
<dbReference type="Proteomes" id="UP000006294">
    <property type="component" value="Chromosome"/>
</dbReference>
<dbReference type="AlphaFoldDB" id="K0J016"/>
<dbReference type="eggNOG" id="COG1879">
    <property type="taxonomic scope" value="Bacteria"/>
</dbReference>
<dbReference type="Pfam" id="PF13407">
    <property type="entry name" value="Peripla_BP_4"/>
    <property type="match status" value="1"/>
</dbReference>
<evidence type="ECO:0000313" key="5">
    <source>
        <dbReference type="EMBL" id="BAM46542.1"/>
    </source>
</evidence>
<evidence type="ECO:0000256" key="2">
    <source>
        <dbReference type="ARBA" id="ARBA00007639"/>
    </source>
</evidence>
<dbReference type="InterPro" id="IPR028082">
    <property type="entry name" value="Peripla_BP_I"/>
</dbReference>
<dbReference type="PANTHER" id="PTHR46847:SF1">
    <property type="entry name" value="D-ALLOSE-BINDING PERIPLASMIC PROTEIN-RELATED"/>
    <property type="match status" value="1"/>
</dbReference>
<comment type="similarity">
    <text evidence="2">Belongs to the bacterial solute-binding protein 2 family.</text>
</comment>
<evidence type="ECO:0000256" key="1">
    <source>
        <dbReference type="ARBA" id="ARBA00004196"/>
    </source>
</evidence>
<dbReference type="GO" id="GO:0030313">
    <property type="term" value="C:cell envelope"/>
    <property type="evidence" value="ECO:0007669"/>
    <property type="project" value="UniProtKB-SubCell"/>
</dbReference>
<dbReference type="EMBL" id="AP012050">
    <property type="protein sequence ID" value="BAM46542.1"/>
    <property type="molecule type" value="Genomic_DNA"/>
</dbReference>
<dbReference type="OrthoDB" id="6196975at2"/>
<evidence type="ECO:0000313" key="6">
    <source>
        <dbReference type="Proteomes" id="UP000006294"/>
    </source>
</evidence>
<dbReference type="SUPFAM" id="SSF53822">
    <property type="entry name" value="Periplasmic binding protein-like I"/>
    <property type="match status" value="1"/>
</dbReference>
<dbReference type="CDD" id="cd01536">
    <property type="entry name" value="PBP1_ABC_sugar_binding-like"/>
    <property type="match status" value="1"/>
</dbReference>
<evidence type="ECO:0000259" key="4">
    <source>
        <dbReference type="Pfam" id="PF13407"/>
    </source>
</evidence>
<keyword evidence="6" id="KW-1185">Reference proteome</keyword>
<accession>K0J016</accession>
<dbReference type="HOGENOM" id="CLU_037628_3_3_9"/>
<dbReference type="KEGG" id="axl:AXY_04100"/>
<proteinExistence type="inferred from homology"/>
<organism evidence="5 6">
    <name type="scientific">Amphibacillus xylanus (strain ATCC 51415 / DSM 6626 / JCM 7361 / LMG 17667 / NBRC 15112 / Ep01)</name>
    <dbReference type="NCBI Taxonomy" id="698758"/>
    <lineage>
        <taxon>Bacteria</taxon>
        <taxon>Bacillati</taxon>
        <taxon>Bacillota</taxon>
        <taxon>Bacilli</taxon>
        <taxon>Bacillales</taxon>
        <taxon>Bacillaceae</taxon>
        <taxon>Amphibacillus</taxon>
    </lineage>
</organism>
<dbReference type="InterPro" id="IPR025997">
    <property type="entry name" value="SBP_2_dom"/>
</dbReference>
<dbReference type="Gene3D" id="3.40.50.2300">
    <property type="match status" value="2"/>
</dbReference>
<protein>
    <recommendedName>
        <fullName evidence="4">Periplasmic binding protein domain-containing protein</fullName>
    </recommendedName>
</protein>
<dbReference type="STRING" id="698758.AXY_04100"/>
<dbReference type="RefSeq" id="WP_015009148.1">
    <property type="nucleotide sequence ID" value="NC_018704.1"/>
</dbReference>
<reference evidence="5 6" key="1">
    <citation type="submission" date="2011-01" db="EMBL/GenBank/DDBJ databases">
        <title>Whole genome sequence of Amphibacillus xylinus NBRC 15112.</title>
        <authorList>
            <person name="Nakazawa H."/>
            <person name="Katano Y."/>
            <person name="Nakamura S."/>
            <person name="Sasagawa M."/>
            <person name="Fukada J."/>
            <person name="Arai T."/>
            <person name="Sasakura N."/>
            <person name="Mochizuki D."/>
            <person name="Hosoyama A."/>
            <person name="Harada K."/>
            <person name="Horikawa H."/>
            <person name="Kato Y."/>
            <person name="Harada T."/>
            <person name="Sasaki K."/>
            <person name="Sekiguchi M."/>
            <person name="Hodoyama M."/>
            <person name="Nishiko R."/>
            <person name="Narita H."/>
            <person name="Hanamaki A."/>
            <person name="Hata C."/>
            <person name="Konno Y."/>
            <person name="Niimura Y."/>
            <person name="Yamazaki S."/>
            <person name="Fujita N."/>
        </authorList>
    </citation>
    <scope>NUCLEOTIDE SEQUENCE [LARGE SCALE GENOMIC DNA]</scope>
    <source>
        <strain evidence="6">ATCC 51415 / DSM 6626 / JCM 7361 / LMG 17667 / NBRC 15112 / Ep01</strain>
    </source>
</reference>